<dbReference type="OrthoDB" id="1627328at2"/>
<accession>A0A3M9XS43</accession>
<comment type="caution">
    <text evidence="1">The sequence shown here is derived from an EMBL/GenBank/DDBJ whole genome shotgun (WGS) entry which is preliminary data.</text>
</comment>
<evidence type="ECO:0000313" key="1">
    <source>
        <dbReference type="EMBL" id="RNJ51119.1"/>
    </source>
</evidence>
<organism evidence="1 2">
    <name type="scientific">Methylocystis hirsuta</name>
    <dbReference type="NCBI Taxonomy" id="369798"/>
    <lineage>
        <taxon>Bacteria</taxon>
        <taxon>Pseudomonadati</taxon>
        <taxon>Pseudomonadota</taxon>
        <taxon>Alphaproteobacteria</taxon>
        <taxon>Hyphomicrobiales</taxon>
        <taxon>Methylocystaceae</taxon>
        <taxon>Methylocystis</taxon>
    </lineage>
</organism>
<sequence length="388" mass="44481">MILPEITLDPQRAKRKLRVGVTLYIRDDQQSIWENGIFQNCYFLVLLLKRSPLVEQCFVVNGGPGDPKTQGDFVAWSPAPIIALDEAMNALDVVIELSAQLNPDWGREFRCRGGKIVGMHVANDFIIDVERMMYGLPHGMLMSGTAYDVIWTLPAFEKTCASYYEYGFRARVSVMRHLWSPFFLEHALEKNGKTNSFFYSPGQRRWRLAILEPNICSVKTCHLPMLLCDTAYRRDRQFVEYLRVYNAMKLKEHHGFIGFARSLDLVNHGLATFEPRLPIFDVLPGQADAVVSHHWHNGQNYLYYETLYGGYALIHNSTFLDDCGYRYDDYNCEDGALALLQAHREHDRSLGTYRAKARQFLAKLDPCSERNVAAYSAALLELVEDGKQ</sequence>
<protein>
    <submittedName>
        <fullName evidence="1">DUF2827 domain-containing protein</fullName>
    </submittedName>
</protein>
<keyword evidence="2" id="KW-1185">Reference proteome</keyword>
<dbReference type="InterPro" id="IPR021234">
    <property type="entry name" value="DUF2827"/>
</dbReference>
<dbReference type="EMBL" id="QWDD01000001">
    <property type="protein sequence ID" value="RNJ51119.1"/>
    <property type="molecule type" value="Genomic_DNA"/>
</dbReference>
<evidence type="ECO:0000313" key="2">
    <source>
        <dbReference type="Proteomes" id="UP000268623"/>
    </source>
</evidence>
<dbReference type="AlphaFoldDB" id="A0A3M9XS43"/>
<reference evidence="1 2" key="1">
    <citation type="submission" date="2018-08" db="EMBL/GenBank/DDBJ databases">
        <title>Genome sequence of Methylocystis hirsuta CSC1, a methanotroph able to accumulate PHAs.</title>
        <authorList>
            <person name="Bordel S."/>
            <person name="Rodriguez E."/>
            <person name="Gancedo J."/>
            <person name="Munoz R."/>
        </authorList>
    </citation>
    <scope>NUCLEOTIDE SEQUENCE [LARGE SCALE GENOMIC DNA]</scope>
    <source>
        <strain evidence="1 2">CSC1</strain>
    </source>
</reference>
<dbReference type="Proteomes" id="UP000268623">
    <property type="component" value="Unassembled WGS sequence"/>
</dbReference>
<dbReference type="Pfam" id="PF10933">
    <property type="entry name" value="DUF2827"/>
    <property type="match status" value="1"/>
</dbReference>
<gene>
    <name evidence="1" type="ORF">D1O30_17455</name>
</gene>
<name>A0A3M9XS43_9HYPH</name>
<dbReference type="RefSeq" id="WP_123176998.1">
    <property type="nucleotide sequence ID" value="NZ_QWDD01000001.1"/>
</dbReference>
<proteinExistence type="predicted"/>